<dbReference type="GeneID" id="34589634"/>
<name>A0A178CXH4_9EURO</name>
<gene>
    <name evidence="1" type="ORF">AYO20_06219</name>
</gene>
<sequence length="115" mass="13050">MTFVKESSDDVRAAYIKGTSQAELRNYRCRLTVQSYQSMVLVDVTPLVELNAAIPLRFIFTDQDFLPGQREAYQTAKEPKSLVDIKGDNFSLYTISKEASIAAAKKWLLEHLTIM</sequence>
<evidence type="ECO:0000313" key="2">
    <source>
        <dbReference type="Proteomes" id="UP000185904"/>
    </source>
</evidence>
<keyword evidence="2" id="KW-1185">Reference proteome</keyword>
<organism evidence="1 2">
    <name type="scientific">Fonsecaea nubica</name>
    <dbReference type="NCBI Taxonomy" id="856822"/>
    <lineage>
        <taxon>Eukaryota</taxon>
        <taxon>Fungi</taxon>
        <taxon>Dikarya</taxon>
        <taxon>Ascomycota</taxon>
        <taxon>Pezizomycotina</taxon>
        <taxon>Eurotiomycetes</taxon>
        <taxon>Chaetothyriomycetidae</taxon>
        <taxon>Chaetothyriales</taxon>
        <taxon>Herpotrichiellaceae</taxon>
        <taxon>Fonsecaea</taxon>
    </lineage>
</organism>
<dbReference type="Proteomes" id="UP000185904">
    <property type="component" value="Unassembled WGS sequence"/>
</dbReference>
<comment type="caution">
    <text evidence="1">The sequence shown here is derived from an EMBL/GenBank/DDBJ whole genome shotgun (WGS) entry which is preliminary data.</text>
</comment>
<evidence type="ECO:0000313" key="1">
    <source>
        <dbReference type="EMBL" id="OAL34589.1"/>
    </source>
</evidence>
<dbReference type="EMBL" id="LVCJ01000038">
    <property type="protein sequence ID" value="OAL34589.1"/>
    <property type="molecule type" value="Genomic_DNA"/>
</dbReference>
<dbReference type="AlphaFoldDB" id="A0A178CXH4"/>
<protein>
    <submittedName>
        <fullName evidence="1">Uncharacterized protein</fullName>
    </submittedName>
</protein>
<proteinExistence type="predicted"/>
<dbReference type="OrthoDB" id="2498029at2759"/>
<dbReference type="RefSeq" id="XP_022499601.1">
    <property type="nucleotide sequence ID" value="XM_022644510.1"/>
</dbReference>
<reference evidence="1 2" key="1">
    <citation type="submission" date="2016-03" db="EMBL/GenBank/DDBJ databases">
        <title>The draft genome sequence of Fonsecaea nubica causative agent of cutaneous subcutaneous infection in human host.</title>
        <authorList>
            <person name="Costa F."/>
            <person name="Sybren D.H."/>
            <person name="Raittz R.T."/>
            <person name="Weiss V.A."/>
            <person name="Leao A.C."/>
            <person name="Gomes R."/>
            <person name="De Souza E.M."/>
            <person name="Pedrosa F.O."/>
            <person name="Steffens M.B."/>
            <person name="Bombassaro A."/>
            <person name="Tadra-Sfeir M.Z."/>
            <person name="Moreno L.F."/>
            <person name="Najafzadeh M.J."/>
            <person name="Felipe M.S."/>
            <person name="Teixeira M."/>
            <person name="Sun J."/>
            <person name="Xi L."/>
            <person name="Castro M.A."/>
            <person name="Vicente V.A."/>
        </authorList>
    </citation>
    <scope>NUCLEOTIDE SEQUENCE [LARGE SCALE GENOMIC DNA]</scope>
    <source>
        <strain evidence="1 2">CBS 269.64</strain>
    </source>
</reference>
<accession>A0A178CXH4</accession>